<evidence type="ECO:0000313" key="2">
    <source>
        <dbReference type="EMBL" id="EHY54449.1"/>
    </source>
</evidence>
<dbReference type="eggNOG" id="ENOG502SDK4">
    <property type="taxonomic scope" value="Eukaryota"/>
</dbReference>
<dbReference type="STRING" id="858893.H6BPU8"/>
<feature type="region of interest" description="Disordered" evidence="1">
    <location>
        <begin position="914"/>
        <end position="967"/>
    </location>
</feature>
<feature type="compositionally biased region" description="Basic and acidic residues" evidence="1">
    <location>
        <begin position="109"/>
        <end position="129"/>
    </location>
</feature>
<organism evidence="2 3">
    <name type="scientific">Exophiala dermatitidis (strain ATCC 34100 / CBS 525.76 / NIH/UT8656)</name>
    <name type="common">Black yeast</name>
    <name type="synonym">Wangiella dermatitidis</name>
    <dbReference type="NCBI Taxonomy" id="858893"/>
    <lineage>
        <taxon>Eukaryota</taxon>
        <taxon>Fungi</taxon>
        <taxon>Dikarya</taxon>
        <taxon>Ascomycota</taxon>
        <taxon>Pezizomycotina</taxon>
        <taxon>Eurotiomycetes</taxon>
        <taxon>Chaetothyriomycetidae</taxon>
        <taxon>Chaetothyriales</taxon>
        <taxon>Herpotrichiellaceae</taxon>
        <taxon>Exophiala</taxon>
    </lineage>
</organism>
<evidence type="ECO:0000256" key="1">
    <source>
        <dbReference type="SAM" id="MobiDB-lite"/>
    </source>
</evidence>
<dbReference type="HOGENOM" id="CLU_012286_0_0_1"/>
<accession>H6BPU8</accession>
<feature type="region of interest" description="Disordered" evidence="1">
    <location>
        <begin position="95"/>
        <end position="130"/>
    </location>
</feature>
<dbReference type="InParanoid" id="H6BPU8"/>
<dbReference type="VEuPathDB" id="FungiDB:HMPREF1120_02618"/>
<feature type="compositionally biased region" description="Polar residues" evidence="1">
    <location>
        <begin position="706"/>
        <end position="715"/>
    </location>
</feature>
<gene>
    <name evidence="2" type="ORF">HMPREF1120_02618</name>
</gene>
<feature type="region of interest" description="Disordered" evidence="1">
    <location>
        <begin position="689"/>
        <end position="781"/>
    </location>
</feature>
<evidence type="ECO:0000313" key="3">
    <source>
        <dbReference type="Proteomes" id="UP000007304"/>
    </source>
</evidence>
<protein>
    <recommendedName>
        <fullName evidence="4">Polycomb protein VEFS-Box domain-containing protein</fullName>
    </recommendedName>
</protein>
<dbReference type="OrthoDB" id="166746at2759"/>
<sequence length="981" mass="108907">MLNLDYNLNSSRSERRFSRHLVGDFTFAKERARIRQKLFLQRNLDQVLTHHQKRSEVGAPPIDITGGIFSVSRDRGRSVGEAVTAASVAGVGATGRIFGGGDSTTSESHLARERAPPNMDSKPRPERSTRRSIRGLLEKAHEEPEAELVLDFNNIRKKLNFKTNILDESSRPAKRQKRDTIKCQCHLTIWDNRVGHEAVLITKSTYCRVTSTETESNGYFVDTELDKPFVIKADDLKVSIPIKDGSMLGFTDKYFLEIKIIPCRNGSLWPPIPLLGKSDGDHFAPDARKTGAEDLQGAVVARYTHLPQAPDPDVPLSVFFLYEGRTYRTKYGLQVLATWQKSTTPKKTTRPRTNGLDLDSFRDQKPNGAEPSLGYKKDVKHTTVIETHQPEVCYNFSPLLTGQTQDFRNATVKGYRCPLCTVWKTSKLQNLQFHLSTMHSKYNFSVQRPRPDPTTASSAHIQIKVEPGIQPLKKPEKDTMDFEWHAPARPFDLTAYVEGDHSWIGEESLKKCAPVESPVPTPTGVKKSKSGVLPVRNVPDFRKPQRKKYRAIRLESKYEEEEPMYTSVSHRPVSPSEEPRSETDDEIDNDWQIQLHMERLDLAAKREGWSDYERELRKRWDKHRMEEQLEHSHYLSNSLIRFVRKHRHWIKKGEDELLTTFFEFLGRLRDQNAIDDNVVCDVNELVFQDSPKPTSMTTPPPAASPLKQSLKSSPTEVPPFTMMTRRRGRRREIEPDTDLGSATPRTSGTATPTLRENFLESKSLSDSAKPASSEQTPAATVGGSDKIEIVNVTSSTPPFVCGHCHKKIKSPLQNAIMCADFKCQTPRLIYHRRCASKLDQIEGKGLATCGGVGGGSGTAFGPSTSTNSGSGVAIATGNKQSLSHNKAKGKDKAAKSVDLPVTIWRCPTCVKRQKARSSMKAPDTSNSMTGAAATEAATTAAAPAAPPAAAAAPAGTATAKNSTMSTTGATIAALLRGRELS</sequence>
<dbReference type="RefSeq" id="XP_009154910.1">
    <property type="nucleotide sequence ID" value="XM_009156662.1"/>
</dbReference>
<name>H6BPU8_EXODN</name>
<proteinExistence type="predicted"/>
<feature type="region of interest" description="Disordered" evidence="1">
    <location>
        <begin position="343"/>
        <end position="374"/>
    </location>
</feature>
<feature type="region of interest" description="Disordered" evidence="1">
    <location>
        <begin position="518"/>
        <end position="538"/>
    </location>
</feature>
<dbReference type="CDD" id="cd00029">
    <property type="entry name" value="C1"/>
    <property type="match status" value="1"/>
</dbReference>
<dbReference type="CDD" id="cd21552">
    <property type="entry name" value="VEFS-box_ctSUZ12-like"/>
    <property type="match status" value="1"/>
</dbReference>
<feature type="compositionally biased region" description="Low complexity" evidence="1">
    <location>
        <begin position="929"/>
        <end position="959"/>
    </location>
</feature>
<dbReference type="Proteomes" id="UP000007304">
    <property type="component" value="Unassembled WGS sequence"/>
</dbReference>
<dbReference type="OMA" id="VPDFRKP"/>
<reference evidence="2" key="1">
    <citation type="submission" date="2011-07" db="EMBL/GenBank/DDBJ databases">
        <title>The Genome Sequence of Exophiala (Wangiella) dermatitidis NIH/UT8656.</title>
        <authorList>
            <consortium name="The Broad Institute Genome Sequencing Platform"/>
            <person name="Cuomo C."/>
            <person name="Wang Z."/>
            <person name="Hunicke-Smith S."/>
            <person name="Szanislo P.J."/>
            <person name="Earl A."/>
            <person name="Young S.K."/>
            <person name="Zeng Q."/>
            <person name="Gargeya S."/>
            <person name="Fitzgerald M."/>
            <person name="Haas B."/>
            <person name="Abouelleil A."/>
            <person name="Alvarado L."/>
            <person name="Arachchi H.M."/>
            <person name="Berlin A."/>
            <person name="Brown A."/>
            <person name="Chapman S.B."/>
            <person name="Chen Z."/>
            <person name="Dunbar C."/>
            <person name="Freedman E."/>
            <person name="Gearin G."/>
            <person name="Gellesch M."/>
            <person name="Goldberg J."/>
            <person name="Griggs A."/>
            <person name="Gujja S."/>
            <person name="Heiman D."/>
            <person name="Howarth C."/>
            <person name="Larson L."/>
            <person name="Lui A."/>
            <person name="MacDonald P.J.P."/>
            <person name="Montmayeur A."/>
            <person name="Murphy C."/>
            <person name="Neiman D."/>
            <person name="Pearson M."/>
            <person name="Priest M."/>
            <person name="Roberts A."/>
            <person name="Saif S."/>
            <person name="Shea T."/>
            <person name="Shenoy N."/>
            <person name="Sisk P."/>
            <person name="Stolte C."/>
            <person name="Sykes S."/>
            <person name="Wortman J."/>
            <person name="Nusbaum C."/>
            <person name="Birren B."/>
        </authorList>
    </citation>
    <scope>NUCLEOTIDE SEQUENCE</scope>
    <source>
        <strain evidence="2">NIH/UT8656</strain>
    </source>
</reference>
<keyword evidence="3" id="KW-1185">Reference proteome</keyword>
<feature type="compositionally biased region" description="Polar residues" evidence="1">
    <location>
        <begin position="743"/>
        <end position="778"/>
    </location>
</feature>
<dbReference type="AlphaFoldDB" id="H6BPU8"/>
<dbReference type="GeneID" id="20307257"/>
<feature type="region of interest" description="Disordered" evidence="1">
    <location>
        <begin position="561"/>
        <end position="586"/>
    </location>
</feature>
<evidence type="ECO:0008006" key="4">
    <source>
        <dbReference type="Google" id="ProtNLM"/>
    </source>
</evidence>
<dbReference type="EMBL" id="JH226131">
    <property type="protein sequence ID" value="EHY54449.1"/>
    <property type="molecule type" value="Genomic_DNA"/>
</dbReference>